<reference evidence="1 2" key="1">
    <citation type="submission" date="2015-09" db="EMBL/GenBank/DDBJ databases">
        <title>Identification and resolution of microdiversity through metagenomic sequencing of parallel consortia.</title>
        <authorList>
            <person name="Nelson W.C."/>
            <person name="Romine M.F."/>
            <person name="Lindemann S.R."/>
        </authorList>
    </citation>
    <scope>NUCLEOTIDE SEQUENCE [LARGE SCALE GENOMIC DNA]</scope>
    <source>
        <strain evidence="1">Ana</strain>
    </source>
</reference>
<dbReference type="AlphaFoldDB" id="A0A0P7YWF9"/>
<evidence type="ECO:0000313" key="2">
    <source>
        <dbReference type="Proteomes" id="UP000050465"/>
    </source>
</evidence>
<proteinExistence type="predicted"/>
<name>A0A0P7YWF9_9CYAN</name>
<evidence type="ECO:0000313" key="1">
    <source>
        <dbReference type="EMBL" id="KPQ35212.1"/>
    </source>
</evidence>
<comment type="caution">
    <text evidence="1">The sequence shown here is derived from an EMBL/GenBank/DDBJ whole genome shotgun (WGS) entry which is preliminary data.</text>
</comment>
<protein>
    <submittedName>
        <fullName evidence="1">Uncharacterized protein</fullName>
    </submittedName>
</protein>
<gene>
    <name evidence="1" type="ORF">HLUCCA11_11005</name>
</gene>
<organism evidence="1 2">
    <name type="scientific">Phormidesmis priestleyi Ana</name>
    <dbReference type="NCBI Taxonomy" id="1666911"/>
    <lineage>
        <taxon>Bacteria</taxon>
        <taxon>Bacillati</taxon>
        <taxon>Cyanobacteriota</taxon>
        <taxon>Cyanophyceae</taxon>
        <taxon>Leptolyngbyales</taxon>
        <taxon>Leptolyngbyaceae</taxon>
        <taxon>Phormidesmis</taxon>
    </lineage>
</organism>
<accession>A0A0P7YWF9</accession>
<dbReference type="Proteomes" id="UP000050465">
    <property type="component" value="Unassembled WGS sequence"/>
</dbReference>
<sequence>MLSVVDTRFAAEHGPDECSVCWAIDMLDLGMVSSMADDMANLEALDVSDVSDASDASDASADTHSFFAQRSHLYAELGIVDYWLLVLQSAELRTHCTHAAYQSQPQRLWHVGDRVSPASIPELKLAVQEPLPLYFLTRTSKGPRNYASHALPLRFCSSLVLFLLAACSMG</sequence>
<dbReference type="EMBL" id="LJZR01000013">
    <property type="protein sequence ID" value="KPQ35212.1"/>
    <property type="molecule type" value="Genomic_DNA"/>
</dbReference>